<evidence type="ECO:0000313" key="1">
    <source>
        <dbReference type="EMBL" id="EFB74728.1"/>
    </source>
</evidence>
<dbReference type="EMBL" id="ACBY02000060">
    <property type="protein sequence ID" value="EFB74728.1"/>
    <property type="molecule type" value="Genomic_DNA"/>
</dbReference>
<dbReference type="OrthoDB" id="1861396at2"/>
<organism evidence="1 2">
    <name type="scientific">Subdoligranulum variabile DSM 15176</name>
    <dbReference type="NCBI Taxonomy" id="411471"/>
    <lineage>
        <taxon>Bacteria</taxon>
        <taxon>Bacillati</taxon>
        <taxon>Bacillota</taxon>
        <taxon>Clostridia</taxon>
        <taxon>Eubacteriales</taxon>
        <taxon>Oscillospiraceae</taxon>
        <taxon>Subdoligranulum</taxon>
    </lineage>
</organism>
<dbReference type="HOGENOM" id="CLU_1271724_0_0_9"/>
<sequence length="217" mass="23565">MLQTLERTTTFDARMLLPADREALLTLCGEGGLPQLPRDALNTALASGRILGDFAGSDTLQAAAALLPLYDDETLPASLRAAGYGADGQGAVLTEPLTAEHYTQLRQFLRTALRLATARYASYHVWAVQPLDADALPRCEDLCAQYLSAGLTLRAVRPMAGANMMVFSARGLPHWREPYRHLHLNDPALPRMLERGYAVGDFGWGPGGMELVLRSSS</sequence>
<name>D1PRK2_9FIRM</name>
<comment type="caution">
    <text evidence="1">The sequence shown here is derived from an EMBL/GenBank/DDBJ whole genome shotgun (WGS) entry which is preliminary data.</text>
</comment>
<accession>D1PRK2</accession>
<dbReference type="RefSeq" id="WP_007048380.1">
    <property type="nucleotide sequence ID" value="NZ_GG704771.1"/>
</dbReference>
<dbReference type="AlphaFoldDB" id="D1PRK2"/>
<protein>
    <submittedName>
        <fullName evidence="1">Uncharacterized protein</fullName>
    </submittedName>
</protein>
<keyword evidence="2" id="KW-1185">Reference proteome</keyword>
<dbReference type="STRING" id="411471.SUBVAR_07031"/>
<evidence type="ECO:0000313" key="2">
    <source>
        <dbReference type="Proteomes" id="UP000003438"/>
    </source>
</evidence>
<dbReference type="Proteomes" id="UP000003438">
    <property type="component" value="Unassembled WGS sequence"/>
</dbReference>
<proteinExistence type="predicted"/>
<reference evidence="1" key="1">
    <citation type="submission" date="2009-12" db="EMBL/GenBank/DDBJ databases">
        <authorList>
            <person name="Weinstock G."/>
            <person name="Sodergren E."/>
            <person name="Clifton S."/>
            <person name="Fulton L."/>
            <person name="Fulton B."/>
            <person name="Courtney L."/>
            <person name="Fronick C."/>
            <person name="Harrison M."/>
            <person name="Strong C."/>
            <person name="Farmer C."/>
            <person name="Delahaunty K."/>
            <person name="Markovic C."/>
            <person name="Hall O."/>
            <person name="Minx P."/>
            <person name="Tomlinson C."/>
            <person name="Mitreva M."/>
            <person name="Nelson J."/>
            <person name="Hou S."/>
            <person name="Wollam A."/>
            <person name="Pepin K.H."/>
            <person name="Johnson M."/>
            <person name="Bhonagiri V."/>
            <person name="Nash W.E."/>
            <person name="Warren W."/>
            <person name="Chinwalla A."/>
            <person name="Mardis E.R."/>
            <person name="Wilson R.K."/>
        </authorList>
    </citation>
    <scope>NUCLEOTIDE SEQUENCE [LARGE SCALE GENOMIC DNA]</scope>
    <source>
        <strain evidence="1">DSM 15176</strain>
    </source>
</reference>
<gene>
    <name evidence="1" type="ORF">SUBVAR_07031</name>
</gene>